<evidence type="ECO:0000313" key="1">
    <source>
        <dbReference type="EMBL" id="QJA68087.1"/>
    </source>
</evidence>
<dbReference type="AlphaFoldDB" id="A0A6M3JGV3"/>
<organism evidence="1">
    <name type="scientific">viral metagenome</name>
    <dbReference type="NCBI Taxonomy" id="1070528"/>
    <lineage>
        <taxon>unclassified sequences</taxon>
        <taxon>metagenomes</taxon>
        <taxon>organismal metagenomes</taxon>
    </lineage>
</organism>
<protein>
    <submittedName>
        <fullName evidence="1">Uncharacterized protein</fullName>
    </submittedName>
</protein>
<proteinExistence type="predicted"/>
<accession>A0A6M3JGV3</accession>
<evidence type="ECO:0000313" key="2">
    <source>
        <dbReference type="EMBL" id="QJA93094.1"/>
    </source>
</evidence>
<dbReference type="EMBL" id="MT141585">
    <property type="protein sequence ID" value="QJA68087.1"/>
    <property type="molecule type" value="Genomic_DNA"/>
</dbReference>
<name>A0A6M3JGV3_9ZZZZ</name>
<gene>
    <name evidence="1" type="ORF">MM415A08638_0002</name>
    <name evidence="2" type="ORF">MM415B04365_0004</name>
</gene>
<reference evidence="1" key="1">
    <citation type="submission" date="2020-03" db="EMBL/GenBank/DDBJ databases">
        <title>The deep terrestrial virosphere.</title>
        <authorList>
            <person name="Holmfeldt K."/>
            <person name="Nilsson E."/>
            <person name="Simone D."/>
            <person name="Lopez-Fernandez M."/>
            <person name="Wu X."/>
            <person name="de Brujin I."/>
            <person name="Lundin D."/>
            <person name="Andersson A."/>
            <person name="Bertilsson S."/>
            <person name="Dopson M."/>
        </authorList>
    </citation>
    <scope>NUCLEOTIDE SEQUENCE</scope>
    <source>
        <strain evidence="1">MM415A08638</strain>
        <strain evidence="2">MM415B04365</strain>
    </source>
</reference>
<sequence>MKPKNKILLKVGDAEIGATLVYVPERKSVWIKIWCPPRSFISRDYSIKSILKKLANQEGE</sequence>
<dbReference type="EMBL" id="MT143122">
    <property type="protein sequence ID" value="QJA93094.1"/>
    <property type="molecule type" value="Genomic_DNA"/>
</dbReference>